<dbReference type="AlphaFoldDB" id="A0A0K8R2F8"/>
<evidence type="ECO:0000256" key="2">
    <source>
        <dbReference type="ARBA" id="ARBA00022525"/>
    </source>
</evidence>
<accession>A0A0K8R2F8</accession>
<evidence type="ECO:0000259" key="6">
    <source>
        <dbReference type="PROSITE" id="PS50279"/>
    </source>
</evidence>
<feature type="non-terminal residue" evidence="7">
    <location>
        <position position="1"/>
    </location>
</feature>
<dbReference type="InterPro" id="IPR002223">
    <property type="entry name" value="Kunitz_BPTI"/>
</dbReference>
<dbReference type="InterPro" id="IPR050098">
    <property type="entry name" value="TFPI/VKTCI-like"/>
</dbReference>
<sequence>PIVDVCNQDPDIGSGAEDQKLFFYDWRTDNCIEGKFDYPEGEIYDENKFVDQETCNTKCRKNVPKGCFEDPKYRWGKEDIERWTYDSFSLKCEKFRWKGLGPIVNIFESEAECNKTCGIADLGLCAYRYRTHCKHGDDLYIWYDYKEQRCKIFPPDYCP</sequence>
<keyword evidence="5" id="KW-1015">Disulfide bond</keyword>
<name>A0A0K8R2F8_IXORI</name>
<evidence type="ECO:0000256" key="3">
    <source>
        <dbReference type="ARBA" id="ARBA00022690"/>
    </source>
</evidence>
<dbReference type="PANTHER" id="PTHR10083:SF217">
    <property type="entry name" value="BOOPHILIN-H2"/>
    <property type="match status" value="1"/>
</dbReference>
<dbReference type="GO" id="GO:0004867">
    <property type="term" value="F:serine-type endopeptidase inhibitor activity"/>
    <property type="evidence" value="ECO:0007669"/>
    <property type="project" value="UniProtKB-KW"/>
</dbReference>
<proteinExistence type="evidence at transcript level"/>
<dbReference type="PROSITE" id="PS50279">
    <property type="entry name" value="BPTI_KUNITZ_2"/>
    <property type="match status" value="2"/>
</dbReference>
<keyword evidence="2" id="KW-0964">Secreted</keyword>
<feature type="domain" description="BPTI/Kunitz inhibitor" evidence="6">
    <location>
        <begin position="6"/>
        <end position="59"/>
    </location>
</feature>
<dbReference type="Pfam" id="PF00014">
    <property type="entry name" value="Kunitz_BPTI"/>
    <property type="match status" value="2"/>
</dbReference>
<organism evidence="7">
    <name type="scientific">Ixodes ricinus</name>
    <name type="common">Common tick</name>
    <name type="synonym">Acarus ricinus</name>
    <dbReference type="NCBI Taxonomy" id="34613"/>
    <lineage>
        <taxon>Eukaryota</taxon>
        <taxon>Metazoa</taxon>
        <taxon>Ecdysozoa</taxon>
        <taxon>Arthropoda</taxon>
        <taxon>Chelicerata</taxon>
        <taxon>Arachnida</taxon>
        <taxon>Acari</taxon>
        <taxon>Parasitiformes</taxon>
        <taxon>Ixodida</taxon>
        <taxon>Ixodoidea</taxon>
        <taxon>Ixodidae</taxon>
        <taxon>Ixodinae</taxon>
        <taxon>Ixodes</taxon>
    </lineage>
</organism>
<comment type="subcellular location">
    <subcellularLocation>
        <location evidence="1">Secreted</location>
    </subcellularLocation>
</comment>
<feature type="non-terminal residue" evidence="7">
    <location>
        <position position="159"/>
    </location>
</feature>
<keyword evidence="3" id="KW-0646">Protease inhibitor</keyword>
<evidence type="ECO:0000313" key="7">
    <source>
        <dbReference type="EMBL" id="JAA65135.1"/>
    </source>
</evidence>
<dbReference type="PANTHER" id="PTHR10083">
    <property type="entry name" value="KUNITZ-TYPE PROTEASE INHIBITOR-RELATED"/>
    <property type="match status" value="1"/>
</dbReference>
<dbReference type="SUPFAM" id="SSF57362">
    <property type="entry name" value="BPTI-like"/>
    <property type="match status" value="2"/>
</dbReference>
<reference evidence="7" key="1">
    <citation type="submission" date="2012-12" db="EMBL/GenBank/DDBJ databases">
        <title>Identification and characterization of a phenylalanine ammonia-lyase gene family in Isatis indigotica Fort.</title>
        <authorList>
            <person name="Liu Q."/>
            <person name="Chen J."/>
            <person name="Zhou X."/>
            <person name="Di P."/>
            <person name="Xiao Y."/>
            <person name="Xuan H."/>
            <person name="Zhang L."/>
            <person name="Chen W."/>
        </authorList>
    </citation>
    <scope>NUCLEOTIDE SEQUENCE</scope>
    <source>
        <tissue evidence="7">Salivary gland</tissue>
    </source>
</reference>
<evidence type="ECO:0000256" key="4">
    <source>
        <dbReference type="ARBA" id="ARBA00022900"/>
    </source>
</evidence>
<feature type="domain" description="BPTI/Kunitz inhibitor" evidence="6">
    <location>
        <begin position="67"/>
        <end position="117"/>
    </location>
</feature>
<dbReference type="InterPro" id="IPR036880">
    <property type="entry name" value="Kunitz_BPTI_sf"/>
</dbReference>
<protein>
    <submittedName>
        <fullName evidence="7">Putative salivary kunitz domain protein</fullName>
    </submittedName>
</protein>
<dbReference type="SMART" id="SM00131">
    <property type="entry name" value="KU"/>
    <property type="match status" value="2"/>
</dbReference>
<evidence type="ECO:0000256" key="5">
    <source>
        <dbReference type="ARBA" id="ARBA00023157"/>
    </source>
</evidence>
<dbReference type="Gene3D" id="4.10.410.10">
    <property type="entry name" value="Pancreatic trypsin inhibitor Kunitz domain"/>
    <property type="match status" value="2"/>
</dbReference>
<keyword evidence="4" id="KW-0722">Serine protease inhibitor</keyword>
<dbReference type="GO" id="GO:0005615">
    <property type="term" value="C:extracellular space"/>
    <property type="evidence" value="ECO:0007669"/>
    <property type="project" value="TreeGrafter"/>
</dbReference>
<evidence type="ECO:0000256" key="1">
    <source>
        <dbReference type="ARBA" id="ARBA00004613"/>
    </source>
</evidence>
<dbReference type="EMBL" id="GADI01008673">
    <property type="protein sequence ID" value="JAA65135.1"/>
    <property type="molecule type" value="mRNA"/>
</dbReference>